<keyword evidence="5 13" id="KW-0589">Pheromone response</keyword>
<keyword evidence="10 13" id="KW-0675">Receptor</keyword>
<keyword evidence="12 13" id="KW-0807">Transducer</keyword>
<evidence type="ECO:0000256" key="10">
    <source>
        <dbReference type="ARBA" id="ARBA00023170"/>
    </source>
</evidence>
<dbReference type="PANTHER" id="PTHR24062">
    <property type="entry name" value="VOMERONASAL TYPE-1 RECEPTOR"/>
    <property type="match status" value="1"/>
</dbReference>
<dbReference type="Pfam" id="PF03402">
    <property type="entry name" value="V1R"/>
    <property type="match status" value="1"/>
</dbReference>
<evidence type="ECO:0000259" key="14">
    <source>
        <dbReference type="PROSITE" id="PS50262"/>
    </source>
</evidence>
<dbReference type="GO" id="GO:0005886">
    <property type="term" value="C:plasma membrane"/>
    <property type="evidence" value="ECO:0000318"/>
    <property type="project" value="GO_Central"/>
</dbReference>
<feature type="transmembrane region" description="Helical" evidence="13">
    <location>
        <begin position="268"/>
        <end position="288"/>
    </location>
</feature>
<comment type="subcellular location">
    <subcellularLocation>
        <location evidence="2 13">Cell membrane</location>
        <topology evidence="2 13">Multi-pass membrane protein</topology>
    </subcellularLocation>
</comment>
<evidence type="ECO:0000313" key="15">
    <source>
        <dbReference type="Ensembl" id="ENSOANP00000000421.2"/>
    </source>
</evidence>
<dbReference type="GeneTree" id="ENSGT00960000186612"/>
<dbReference type="AlphaFoldDB" id="F6YV37"/>
<keyword evidence="16" id="KW-1185">Reference proteome</keyword>
<evidence type="ECO:0000256" key="7">
    <source>
        <dbReference type="ARBA" id="ARBA00022989"/>
    </source>
</evidence>
<keyword evidence="7 13" id="KW-1133">Transmembrane helix</keyword>
<dbReference type="GO" id="GO:0007606">
    <property type="term" value="P:sensory perception of chemical stimulus"/>
    <property type="evidence" value="ECO:0007669"/>
    <property type="project" value="UniProtKB-ARBA"/>
</dbReference>
<dbReference type="KEGG" id="oaa:100083527"/>
<keyword evidence="8 13" id="KW-0297">G-protein coupled receptor</keyword>
<evidence type="ECO:0000256" key="4">
    <source>
        <dbReference type="ARBA" id="ARBA00022475"/>
    </source>
</evidence>
<evidence type="ECO:0000256" key="6">
    <source>
        <dbReference type="ARBA" id="ARBA00022692"/>
    </source>
</evidence>
<evidence type="ECO:0000256" key="9">
    <source>
        <dbReference type="ARBA" id="ARBA00023136"/>
    </source>
</evidence>
<dbReference type="Gene3D" id="1.20.1070.10">
    <property type="entry name" value="Rhodopsin 7-helix transmembrane proteins"/>
    <property type="match status" value="1"/>
</dbReference>
<dbReference type="CTD" id="100083527"/>
<feature type="transmembrane region" description="Helical" evidence="13">
    <location>
        <begin position="125"/>
        <end position="148"/>
    </location>
</feature>
<evidence type="ECO:0000256" key="3">
    <source>
        <dbReference type="ARBA" id="ARBA00010663"/>
    </source>
</evidence>
<dbReference type="InParanoid" id="F6YV37"/>
<dbReference type="GO" id="GO:0016503">
    <property type="term" value="F:pheromone receptor activity"/>
    <property type="evidence" value="ECO:0007669"/>
    <property type="project" value="InterPro"/>
</dbReference>
<dbReference type="InterPro" id="IPR017452">
    <property type="entry name" value="GPCR_Rhodpsn_7TM"/>
</dbReference>
<evidence type="ECO:0000313" key="16">
    <source>
        <dbReference type="Proteomes" id="UP000002279"/>
    </source>
</evidence>
<gene>
    <name evidence="15" type="primary">ORNANAV1R3094</name>
</gene>
<keyword evidence="6 13" id="KW-0812">Transmembrane</keyword>
<dbReference type="RefSeq" id="NP_001240415.1">
    <property type="nucleotide sequence ID" value="NM_001253486.1"/>
</dbReference>
<dbReference type="FunFam" id="1.20.1070.10:FF:000033">
    <property type="entry name" value="Vomeronasal type-1 receptor"/>
    <property type="match status" value="1"/>
</dbReference>
<evidence type="ECO:0000256" key="2">
    <source>
        <dbReference type="ARBA" id="ARBA00004651"/>
    </source>
</evidence>
<dbReference type="GeneID" id="100083527"/>
<comment type="function">
    <text evidence="1">Putative pheromone receptor.</text>
</comment>
<dbReference type="OMA" id="SISCWAR"/>
<feature type="transmembrane region" description="Helical" evidence="13">
    <location>
        <begin position="47"/>
        <end position="71"/>
    </location>
</feature>
<organism evidence="15 16">
    <name type="scientific">Ornithorhynchus anatinus</name>
    <name type="common">Duckbill platypus</name>
    <dbReference type="NCBI Taxonomy" id="9258"/>
    <lineage>
        <taxon>Eukaryota</taxon>
        <taxon>Metazoa</taxon>
        <taxon>Chordata</taxon>
        <taxon>Craniata</taxon>
        <taxon>Vertebrata</taxon>
        <taxon>Euteleostomi</taxon>
        <taxon>Mammalia</taxon>
        <taxon>Monotremata</taxon>
        <taxon>Ornithorhynchidae</taxon>
        <taxon>Ornithorhynchus</taxon>
    </lineage>
</organism>
<dbReference type="GO" id="GO:0019236">
    <property type="term" value="P:response to pheromone"/>
    <property type="evidence" value="ECO:0007669"/>
    <property type="project" value="UniProtKB-KW"/>
</dbReference>
<comment type="similarity">
    <text evidence="3 13">Belongs to the G-protein coupled receptor 1 family.</text>
</comment>
<dbReference type="Ensembl" id="ENSOANT00000000421.2">
    <property type="protein sequence ID" value="ENSOANP00000000421.2"/>
    <property type="gene ID" value="ENSOANG00000000245.2"/>
</dbReference>
<reference evidence="15" key="2">
    <citation type="submission" date="2025-08" db="UniProtKB">
        <authorList>
            <consortium name="Ensembl"/>
        </authorList>
    </citation>
    <scope>IDENTIFICATION</scope>
    <source>
        <strain evidence="15">Glennie</strain>
    </source>
</reference>
<dbReference type="SUPFAM" id="SSF81321">
    <property type="entry name" value="Family A G protein-coupled receptor-like"/>
    <property type="match status" value="1"/>
</dbReference>
<feature type="transmembrane region" description="Helical" evidence="13">
    <location>
        <begin position="192"/>
        <end position="210"/>
    </location>
</feature>
<evidence type="ECO:0000256" key="13">
    <source>
        <dbReference type="RuleBase" id="RU364061"/>
    </source>
</evidence>
<dbReference type="HOGENOM" id="CLU_058641_0_1_1"/>
<evidence type="ECO:0000256" key="1">
    <source>
        <dbReference type="ARBA" id="ARBA00003878"/>
    </source>
</evidence>
<name>F6YV37_ORNAN</name>
<dbReference type="GO" id="GO:0005550">
    <property type="term" value="F:pheromone binding"/>
    <property type="evidence" value="ECO:0000318"/>
    <property type="project" value="GO_Central"/>
</dbReference>
<keyword evidence="4 13" id="KW-1003">Cell membrane</keyword>
<evidence type="ECO:0000256" key="12">
    <source>
        <dbReference type="ARBA" id="ARBA00023224"/>
    </source>
</evidence>
<evidence type="ECO:0000256" key="8">
    <source>
        <dbReference type="ARBA" id="ARBA00023040"/>
    </source>
</evidence>
<dbReference type="InterPro" id="IPR004072">
    <property type="entry name" value="Vmron_rcpt_1"/>
</dbReference>
<feature type="transmembrane region" description="Helical" evidence="13">
    <location>
        <begin position="91"/>
        <end position="113"/>
    </location>
</feature>
<proteinExistence type="inferred from homology"/>
<reference evidence="15" key="3">
    <citation type="submission" date="2025-09" db="UniProtKB">
        <authorList>
            <consortium name="Ensembl"/>
        </authorList>
    </citation>
    <scope>IDENTIFICATION</scope>
    <source>
        <strain evidence="15">Glennie</strain>
    </source>
</reference>
<dbReference type="Proteomes" id="UP000002279">
    <property type="component" value="Chromosome X5"/>
</dbReference>
<dbReference type="PROSITE" id="PS50262">
    <property type="entry name" value="G_PROTEIN_RECEP_F1_2"/>
    <property type="match status" value="1"/>
</dbReference>
<feature type="domain" description="G-protein coupled receptors family 1 profile" evidence="14">
    <location>
        <begin position="22"/>
        <end position="287"/>
    </location>
</feature>
<dbReference type="OrthoDB" id="9606139at2759"/>
<feature type="transmembrane region" description="Helical" evidence="13">
    <location>
        <begin position="237"/>
        <end position="262"/>
    </location>
</feature>
<feature type="transmembrane region" description="Helical" evidence="13">
    <location>
        <begin position="6"/>
        <end position="35"/>
    </location>
</feature>
<accession>F6YV37</accession>
<reference evidence="15 16" key="1">
    <citation type="journal article" date="2008" name="Nature">
        <title>Genome analysis of the platypus reveals unique signatures of evolution.</title>
        <authorList>
            <person name="Warren W.C."/>
            <person name="Hillier L.W."/>
            <person name="Marshall Graves J.A."/>
            <person name="Birney E."/>
            <person name="Ponting C.P."/>
            <person name="Grutzner F."/>
            <person name="Belov K."/>
            <person name="Miller W."/>
            <person name="Clarke L."/>
            <person name="Chinwalla A.T."/>
            <person name="Yang S.P."/>
            <person name="Heger A."/>
            <person name="Locke D.P."/>
            <person name="Miethke P."/>
            <person name="Waters P.D."/>
            <person name="Veyrunes F."/>
            <person name="Fulton L."/>
            <person name="Fulton B."/>
            <person name="Graves T."/>
            <person name="Wallis J."/>
            <person name="Puente X.S."/>
            <person name="Lopez-Otin C."/>
            <person name="Ordonez G.R."/>
            <person name="Eichler E.E."/>
            <person name="Chen L."/>
            <person name="Cheng Z."/>
            <person name="Deakin J.E."/>
            <person name="Alsop A."/>
            <person name="Thompson K."/>
            <person name="Kirby P."/>
            <person name="Papenfuss A.T."/>
            <person name="Wakefield M.J."/>
            <person name="Olender T."/>
            <person name="Lancet D."/>
            <person name="Huttley G.A."/>
            <person name="Smit A.F."/>
            <person name="Pask A."/>
            <person name="Temple-Smith P."/>
            <person name="Batzer M.A."/>
            <person name="Walker J.A."/>
            <person name="Konkel M.K."/>
            <person name="Harris R.S."/>
            <person name="Whittington C.M."/>
            <person name="Wong E.S."/>
            <person name="Gemmell N.J."/>
            <person name="Buschiazzo E."/>
            <person name="Vargas Jentzsch I.M."/>
            <person name="Merkel A."/>
            <person name="Schmitz J."/>
            <person name="Zemann A."/>
            <person name="Churakov G."/>
            <person name="Kriegs J.O."/>
            <person name="Brosius J."/>
            <person name="Murchison E.P."/>
            <person name="Sachidanandam R."/>
            <person name="Smith C."/>
            <person name="Hannon G.J."/>
            <person name="Tsend-Ayush E."/>
            <person name="McMillan D."/>
            <person name="Attenborough R."/>
            <person name="Rens W."/>
            <person name="Ferguson-Smith M."/>
            <person name="Lefevre C.M."/>
            <person name="Sharp J.A."/>
            <person name="Nicholas K.R."/>
            <person name="Ray D.A."/>
            <person name="Kube M."/>
            <person name="Reinhardt R."/>
            <person name="Pringle T.H."/>
            <person name="Taylor J."/>
            <person name="Jones R.C."/>
            <person name="Nixon B."/>
            <person name="Dacheux J.L."/>
            <person name="Niwa H."/>
            <person name="Sekita Y."/>
            <person name="Huang X."/>
            <person name="Stark A."/>
            <person name="Kheradpour P."/>
            <person name="Kellis M."/>
            <person name="Flicek P."/>
            <person name="Chen Y."/>
            <person name="Webber C."/>
            <person name="Hardison R."/>
            <person name="Nelson J."/>
            <person name="Hallsworth-Pepin K."/>
            <person name="Delehaunty K."/>
            <person name="Markovic C."/>
            <person name="Minx P."/>
            <person name="Feng Y."/>
            <person name="Kremitzki C."/>
            <person name="Mitreva M."/>
            <person name="Glasscock J."/>
            <person name="Wylie T."/>
            <person name="Wohldmann P."/>
            <person name="Thiru P."/>
            <person name="Nhan M.N."/>
            <person name="Pohl C.S."/>
            <person name="Smith S.M."/>
            <person name="Hou S."/>
            <person name="Nefedov M."/>
            <person name="de Jong P.J."/>
            <person name="Renfree M.B."/>
            <person name="Mardis E.R."/>
            <person name="Wilson R.K."/>
        </authorList>
    </citation>
    <scope>NUCLEOTIDE SEQUENCE [LARGE SCALE GENOMIC DNA]</scope>
    <source>
        <strain evidence="15 16">Glennie</strain>
    </source>
</reference>
<evidence type="ECO:0000256" key="11">
    <source>
        <dbReference type="ARBA" id="ARBA00023180"/>
    </source>
</evidence>
<sequence>MITSDLVFSIFFFVQTGIGLLGNTTLLLLYVNLFVSQPRRIKPTDLILTHLTVANTVTILMQIAPGMVLAFRREVTVDIVGCQTTLYIRRVARGLSICTTCLLSVFQAITISPSTSLWAKIKPRAPSFILPSFPFFWTLCLLLDINILRTTEVSKNATTTVGGVIRRFCPTSLQASGLNDVAFVSAMTLRDVFFVFLMSWSSGYMVIVLQQHHKRVQHMRNTNLSHKFSPESRATQIILLLVSCYVSFYYANCGVVLLTYVVKDTLRLYDPSTFLGSCFAFICPLILISNDSRLRRGWCAHEMVSNHFLAKAIQNEP</sequence>
<evidence type="ECO:0000256" key="5">
    <source>
        <dbReference type="ARBA" id="ARBA00022507"/>
    </source>
</evidence>
<dbReference type="PRINTS" id="PR01534">
    <property type="entry name" value="VOMERONASL1R"/>
</dbReference>
<protein>
    <recommendedName>
        <fullName evidence="13">Vomeronasal type-1 receptor</fullName>
    </recommendedName>
</protein>
<keyword evidence="11" id="KW-0325">Glycoprotein</keyword>
<keyword evidence="9 13" id="KW-0472">Membrane</keyword>